<protein>
    <submittedName>
        <fullName evidence="13">Metabotropic glutamate receptor 8</fullName>
    </submittedName>
</protein>
<sequence length="884" mass="98893">MEGFFRKLLGFIFAFCFIQSFECLNVEAIRYPEIQHIHIDGDIMLGGLFPVHKTSKLTEISCGVIDPQPGFQYMAAMLFALEQINKNTDVLPNITLGSSIYDTCRSQTIGADRAKDIIKSTLLEGAKPLIGVVGPLTSDVSISVANLLRVFDIPQISYGATTVDLSNKELYRNFFRTVPPDSFQARALVDVILHYGWNYVFAINSYENYAQRGMELFLRQARHAGICIAREAGLPKLPSENTYRKVIENTMNHREGHARVVVIFTTQTDAAGLLRAAEKSGVKGLTWLGSTGWSDRGDVTEGNERIANGSLTVGHQDGIVQGFLDFLINLNNPDSVFANQSKNTWFDEFLQSVLKCNVARNGTGSDTPDTPSCNMPGSLLRLRTMELAPIRVVVNAVYAFAYALDNIQKDHCPGQRGICEQMKNNFQGKHLLEYLKNVTFPDSAFKSTVKFNAEQEITGHYSIINFQQGTDGQWKYVVVGSWRALPNGKADKLKIKKDLVRWGNVRNEPPLSYCSASCAWNEIKKRTISKKPCCWECKQCKNYKIVFNNSCVRCRSGYKPDARLSSCIFIERTYPKWSNPLSATLAVLAGALIVVALLTFAFYVQKRKHCVIKSAGRELCLLIFIGVILCFVSSMMQLLKPTDVVCALRRYLGSVCFTLCYAPLLIKTNRIYRIFTHAQQSAARPPLVRPLSQVLISIGLIAVQLLITTVWTLSERPEAIVQYPTSFQALLVCSISAVTVAVNMAYNILLMFLCTVFAFKTRRFPRNFNEAKQIGITMYITCSIWIIYFPTYVNAKTAAWGDFINCCLYLVGGCVNLFGLLLPKVIIVVCGKASVESSQAIIEPSHEQHDQHVMDSVRNTKLVFPGLQQVPPSQKNRKTMVARM</sequence>
<feature type="transmembrane region" description="Helical" evidence="10">
    <location>
        <begin position="648"/>
        <end position="666"/>
    </location>
</feature>
<dbReference type="PROSITE" id="PS50259">
    <property type="entry name" value="G_PROTEIN_RECEP_F3_4"/>
    <property type="match status" value="1"/>
</dbReference>
<evidence type="ECO:0000256" key="11">
    <source>
        <dbReference type="SAM" id="SignalP"/>
    </source>
</evidence>
<dbReference type="PANTHER" id="PTHR24060">
    <property type="entry name" value="METABOTROPIC GLUTAMATE RECEPTOR"/>
    <property type="match status" value="1"/>
</dbReference>
<feature type="chain" id="PRO_5042199080" evidence="11">
    <location>
        <begin position="24"/>
        <end position="884"/>
    </location>
</feature>
<reference evidence="13" key="2">
    <citation type="journal article" date="2023" name="Science">
        <title>Genomic signatures of disease resistance in endangered staghorn corals.</title>
        <authorList>
            <person name="Vollmer S.V."/>
            <person name="Selwyn J.D."/>
            <person name="Despard B.A."/>
            <person name="Roesel C.L."/>
        </authorList>
    </citation>
    <scope>NUCLEOTIDE SEQUENCE</scope>
    <source>
        <strain evidence="13">K2</strain>
    </source>
</reference>
<dbReference type="CDD" id="cd13953">
    <property type="entry name" value="7tm_classC_mGluR-like"/>
    <property type="match status" value="1"/>
</dbReference>
<dbReference type="InterPro" id="IPR050726">
    <property type="entry name" value="mGluR"/>
</dbReference>
<reference evidence="13" key="1">
    <citation type="journal article" date="2023" name="G3 (Bethesda)">
        <title>Whole genome assembly and annotation of the endangered Caribbean coral Acropora cervicornis.</title>
        <authorList>
            <person name="Selwyn J.D."/>
            <person name="Vollmer S.V."/>
        </authorList>
    </citation>
    <scope>NUCLEOTIDE SEQUENCE</scope>
    <source>
        <strain evidence="13">K2</strain>
    </source>
</reference>
<dbReference type="InterPro" id="IPR038550">
    <property type="entry name" value="GPCR_3_9-Cys_sf"/>
</dbReference>
<name>A0AAD9QH78_ACRCE</name>
<evidence type="ECO:0000313" key="14">
    <source>
        <dbReference type="Proteomes" id="UP001249851"/>
    </source>
</evidence>
<comment type="caution">
    <text evidence="13">The sequence shown here is derived from an EMBL/GenBank/DDBJ whole genome shotgun (WGS) entry which is preliminary data.</text>
</comment>
<dbReference type="PRINTS" id="PR00248">
    <property type="entry name" value="GPCRMGR"/>
</dbReference>
<keyword evidence="14" id="KW-1185">Reference proteome</keyword>
<feature type="transmembrane region" description="Helical" evidence="10">
    <location>
        <begin position="774"/>
        <end position="793"/>
    </location>
</feature>
<evidence type="ECO:0000256" key="2">
    <source>
        <dbReference type="ARBA" id="ARBA00022475"/>
    </source>
</evidence>
<dbReference type="InterPro" id="IPR017978">
    <property type="entry name" value="GPCR_3_C"/>
</dbReference>
<evidence type="ECO:0000256" key="5">
    <source>
        <dbReference type="ARBA" id="ARBA00023040"/>
    </source>
</evidence>
<comment type="subcellular location">
    <subcellularLocation>
        <location evidence="1">Cell membrane</location>
        <topology evidence="1">Multi-pass membrane protein</topology>
    </subcellularLocation>
</comment>
<dbReference type="Gene3D" id="2.10.50.30">
    <property type="entry name" value="GPCR, family 3, nine cysteines domain"/>
    <property type="match status" value="1"/>
</dbReference>
<dbReference type="FunFam" id="3.40.50.2300:FF:000145">
    <property type="entry name" value="Glutamate receptor, metabotropic"/>
    <property type="match status" value="1"/>
</dbReference>
<keyword evidence="9" id="KW-0807">Transducer</keyword>
<evidence type="ECO:0000256" key="4">
    <source>
        <dbReference type="ARBA" id="ARBA00022989"/>
    </source>
</evidence>
<dbReference type="Gene3D" id="3.40.50.2300">
    <property type="match status" value="2"/>
</dbReference>
<keyword evidence="7 13" id="KW-0675">Receptor</keyword>
<evidence type="ECO:0000256" key="7">
    <source>
        <dbReference type="ARBA" id="ARBA00023170"/>
    </source>
</evidence>
<dbReference type="AlphaFoldDB" id="A0AAD9QH78"/>
<evidence type="ECO:0000256" key="6">
    <source>
        <dbReference type="ARBA" id="ARBA00023136"/>
    </source>
</evidence>
<organism evidence="13 14">
    <name type="scientific">Acropora cervicornis</name>
    <name type="common">Staghorn coral</name>
    <dbReference type="NCBI Taxonomy" id="6130"/>
    <lineage>
        <taxon>Eukaryota</taxon>
        <taxon>Metazoa</taxon>
        <taxon>Cnidaria</taxon>
        <taxon>Anthozoa</taxon>
        <taxon>Hexacorallia</taxon>
        <taxon>Scleractinia</taxon>
        <taxon>Astrocoeniina</taxon>
        <taxon>Acroporidae</taxon>
        <taxon>Acropora</taxon>
    </lineage>
</organism>
<dbReference type="InterPro" id="IPR000337">
    <property type="entry name" value="GPCR_3"/>
</dbReference>
<evidence type="ECO:0000256" key="3">
    <source>
        <dbReference type="ARBA" id="ARBA00022692"/>
    </source>
</evidence>
<keyword evidence="3 10" id="KW-0812">Transmembrane</keyword>
<dbReference type="InterPro" id="IPR001828">
    <property type="entry name" value="ANF_lig-bd_rcpt"/>
</dbReference>
<feature type="transmembrane region" description="Helical" evidence="10">
    <location>
        <begin position="616"/>
        <end position="636"/>
    </location>
</feature>
<feature type="signal peptide" evidence="11">
    <location>
        <begin position="1"/>
        <end position="23"/>
    </location>
</feature>
<dbReference type="SUPFAM" id="SSF53822">
    <property type="entry name" value="Periplasmic binding protein-like I"/>
    <property type="match status" value="1"/>
</dbReference>
<evidence type="ECO:0000259" key="12">
    <source>
        <dbReference type="PROSITE" id="PS50259"/>
    </source>
</evidence>
<feature type="domain" description="G-protein coupled receptors family 3 profile" evidence="12">
    <location>
        <begin position="581"/>
        <end position="829"/>
    </location>
</feature>
<gene>
    <name evidence="13" type="ORF">P5673_016237</name>
</gene>
<dbReference type="Pfam" id="PF01094">
    <property type="entry name" value="ANF_receptor"/>
    <property type="match status" value="1"/>
</dbReference>
<accession>A0AAD9QH78</accession>
<dbReference type="Pfam" id="PF00003">
    <property type="entry name" value="7tm_3"/>
    <property type="match status" value="1"/>
</dbReference>
<feature type="transmembrane region" description="Helical" evidence="10">
    <location>
        <begin position="581"/>
        <end position="604"/>
    </location>
</feature>
<keyword evidence="6 10" id="KW-0472">Membrane</keyword>
<feature type="transmembrane region" description="Helical" evidence="10">
    <location>
        <begin position="687"/>
        <end position="707"/>
    </location>
</feature>
<dbReference type="InterPro" id="IPR028082">
    <property type="entry name" value="Peripla_BP_I"/>
</dbReference>
<keyword evidence="5" id="KW-0297">G-protein coupled receptor</keyword>
<proteinExistence type="predicted"/>
<keyword evidence="2" id="KW-1003">Cell membrane</keyword>
<dbReference type="Proteomes" id="UP001249851">
    <property type="component" value="Unassembled WGS sequence"/>
</dbReference>
<evidence type="ECO:0000256" key="1">
    <source>
        <dbReference type="ARBA" id="ARBA00004651"/>
    </source>
</evidence>
<feature type="transmembrane region" description="Helical" evidence="10">
    <location>
        <begin position="727"/>
        <end position="753"/>
    </location>
</feature>
<keyword evidence="4 10" id="KW-1133">Transmembrane helix</keyword>
<dbReference type="GO" id="GO:0005886">
    <property type="term" value="C:plasma membrane"/>
    <property type="evidence" value="ECO:0007669"/>
    <property type="project" value="UniProtKB-SubCell"/>
</dbReference>
<dbReference type="GO" id="GO:0004930">
    <property type="term" value="F:G protein-coupled receptor activity"/>
    <property type="evidence" value="ECO:0007669"/>
    <property type="project" value="UniProtKB-KW"/>
</dbReference>
<evidence type="ECO:0000256" key="8">
    <source>
        <dbReference type="ARBA" id="ARBA00023180"/>
    </source>
</evidence>
<dbReference type="EMBL" id="JARQWQ010000034">
    <property type="protein sequence ID" value="KAK2561099.1"/>
    <property type="molecule type" value="Genomic_DNA"/>
</dbReference>
<evidence type="ECO:0000313" key="13">
    <source>
        <dbReference type="EMBL" id="KAK2561099.1"/>
    </source>
</evidence>
<evidence type="ECO:0000256" key="9">
    <source>
        <dbReference type="ARBA" id="ARBA00023224"/>
    </source>
</evidence>
<evidence type="ECO:0000256" key="10">
    <source>
        <dbReference type="SAM" id="Phobius"/>
    </source>
</evidence>
<feature type="transmembrane region" description="Helical" evidence="10">
    <location>
        <begin position="799"/>
        <end position="822"/>
    </location>
</feature>
<keyword evidence="11" id="KW-0732">Signal</keyword>
<keyword evidence="8" id="KW-0325">Glycoprotein</keyword>